<proteinExistence type="inferred from homology"/>
<dbReference type="Gene3D" id="3.30.450.60">
    <property type="match status" value="1"/>
</dbReference>
<dbReference type="InterPro" id="IPR028565">
    <property type="entry name" value="MHD"/>
</dbReference>
<dbReference type="PROSITE" id="PS51072">
    <property type="entry name" value="MHD"/>
    <property type="match status" value="1"/>
</dbReference>
<dbReference type="InterPro" id="IPR043532">
    <property type="entry name" value="AP2_Mu_N"/>
</dbReference>
<dbReference type="AlphaFoldDB" id="A0A8J6KK95"/>
<dbReference type="CDD" id="cd14836">
    <property type="entry name" value="AP2_Mu_N"/>
    <property type="match status" value="1"/>
</dbReference>
<organism evidence="8 9">
    <name type="scientific">Microtus ochrogaster</name>
    <name type="common">Prairie vole</name>
    <dbReference type="NCBI Taxonomy" id="79684"/>
    <lineage>
        <taxon>Eukaryota</taxon>
        <taxon>Metazoa</taxon>
        <taxon>Chordata</taxon>
        <taxon>Craniata</taxon>
        <taxon>Vertebrata</taxon>
        <taxon>Euteleostomi</taxon>
        <taxon>Mammalia</taxon>
        <taxon>Eutheria</taxon>
        <taxon>Euarchontoglires</taxon>
        <taxon>Glires</taxon>
        <taxon>Rodentia</taxon>
        <taxon>Myomorpha</taxon>
        <taxon>Muroidea</taxon>
        <taxon>Cricetidae</taxon>
        <taxon>Arvicolinae</taxon>
        <taxon>Microtus</taxon>
    </lineage>
</organism>
<dbReference type="InterPro" id="IPR001392">
    <property type="entry name" value="Clathrin_mu"/>
</dbReference>
<dbReference type="Proteomes" id="UP000710432">
    <property type="component" value="Unassembled WGS sequence"/>
</dbReference>
<keyword evidence="6" id="KW-0168">Coated pit</keyword>
<evidence type="ECO:0000256" key="3">
    <source>
        <dbReference type="ARBA" id="ARBA00022448"/>
    </source>
</evidence>
<feature type="domain" description="MHD" evidence="7">
    <location>
        <begin position="180"/>
        <end position="299"/>
    </location>
</feature>
<dbReference type="Gene3D" id="2.60.40.1170">
    <property type="entry name" value="Mu homology domain, subdomain B"/>
    <property type="match status" value="1"/>
</dbReference>
<dbReference type="EMBL" id="JAATJU010027500">
    <property type="protein sequence ID" value="KAH0500439.1"/>
    <property type="molecule type" value="Genomic_DNA"/>
</dbReference>
<keyword evidence="5" id="KW-0472">Membrane</keyword>
<reference evidence="8" key="1">
    <citation type="submission" date="2020-03" db="EMBL/GenBank/DDBJ databases">
        <title>Studies in the Genomics of Life Span.</title>
        <authorList>
            <person name="Glass D."/>
        </authorList>
    </citation>
    <scope>NUCLEOTIDE SEQUENCE</scope>
    <source>
        <strain evidence="8">LTLLF</strain>
        <tissue evidence="8">Muscle</tissue>
    </source>
</reference>
<comment type="subcellular location">
    <subcellularLocation>
        <location evidence="1">Membrane</location>
        <location evidence="1">Coated pit</location>
        <topology evidence="1">Peripheral membrane protein</topology>
        <orientation evidence="1">Cytoplasmic side</orientation>
    </subcellularLocation>
</comment>
<dbReference type="SUPFAM" id="SSF64356">
    <property type="entry name" value="SNARE-like"/>
    <property type="match status" value="1"/>
</dbReference>
<comment type="caution">
    <text evidence="8">The sequence shown here is derived from an EMBL/GenBank/DDBJ whole genome shotgun (WGS) entry which is preliminary data.</text>
</comment>
<dbReference type="GO" id="GO:0005905">
    <property type="term" value="C:clathrin-coated pit"/>
    <property type="evidence" value="ECO:0007669"/>
    <property type="project" value="UniProtKB-KW"/>
</dbReference>
<keyword evidence="4" id="KW-0653">Protein transport</keyword>
<dbReference type="PRINTS" id="PR00314">
    <property type="entry name" value="CLATHRINADPT"/>
</dbReference>
<keyword evidence="3" id="KW-0813">Transport</keyword>
<accession>A0A8J6KK95</accession>
<sequence length="299" mass="33329">MKLSHCGPWGRWKEVQRGPGSIPDLPSAQSCLYGFTRDDIGRSAVDAFWVNVIHARQQVRSPVTNIACTSFFHDKRSAAVTKQNVNVVFEFLYKMCGGMAAYFGKISEETIKNNFVLIYELLDEMLDFGYPQNSETGTLNTFITQQDIKSRHQRKEEQSRIVSQETGQTGWWREGIKNRRNEAFLDVLQSVNLLMSPQGQVLGAPVSGRVVMKSYLSGVSECKFAMTDKIVIEKQGKGTVDETGKSGAIHWPKWWVPSCLVAGGPLPHPPFSTGPSIPSDHSSVSFLPLALLPFLYSSH</sequence>
<gene>
    <name evidence="8" type="ORF">LTLLF_201305</name>
</gene>
<dbReference type="InterPro" id="IPR011012">
    <property type="entry name" value="Longin-like_dom_sf"/>
</dbReference>
<evidence type="ECO:0000256" key="6">
    <source>
        <dbReference type="ARBA" id="ARBA00023176"/>
    </source>
</evidence>
<dbReference type="GO" id="GO:0030131">
    <property type="term" value="C:clathrin adaptor complex"/>
    <property type="evidence" value="ECO:0007669"/>
    <property type="project" value="InterPro"/>
</dbReference>
<evidence type="ECO:0000256" key="4">
    <source>
        <dbReference type="ARBA" id="ARBA00022927"/>
    </source>
</evidence>
<evidence type="ECO:0000259" key="7">
    <source>
        <dbReference type="PROSITE" id="PS51072"/>
    </source>
</evidence>
<dbReference type="PANTHER" id="PTHR10529">
    <property type="entry name" value="AP COMPLEX SUBUNIT MU"/>
    <property type="match status" value="1"/>
</dbReference>
<dbReference type="SUPFAM" id="SSF49447">
    <property type="entry name" value="Second domain of Mu2 adaptin subunit (ap50) of ap2 adaptor"/>
    <property type="match status" value="1"/>
</dbReference>
<evidence type="ECO:0000256" key="5">
    <source>
        <dbReference type="ARBA" id="ARBA00023136"/>
    </source>
</evidence>
<dbReference type="GO" id="GO:0006886">
    <property type="term" value="P:intracellular protein transport"/>
    <property type="evidence" value="ECO:0007669"/>
    <property type="project" value="InterPro"/>
</dbReference>
<dbReference type="FunFam" id="3.30.450.60:FF:000002">
    <property type="entry name" value="AP-2 complex subunit mu, putative"/>
    <property type="match status" value="1"/>
</dbReference>
<dbReference type="InterPro" id="IPR036168">
    <property type="entry name" value="AP2_Mu_C_sf"/>
</dbReference>
<evidence type="ECO:0000313" key="9">
    <source>
        <dbReference type="Proteomes" id="UP000710432"/>
    </source>
</evidence>
<comment type="similarity">
    <text evidence="2">Belongs to the adaptor complexes medium subunit family.</text>
</comment>
<dbReference type="InterPro" id="IPR050431">
    <property type="entry name" value="Adaptor_comp_med_subunit"/>
</dbReference>
<evidence type="ECO:0000313" key="8">
    <source>
        <dbReference type="EMBL" id="KAH0500439.1"/>
    </source>
</evidence>
<dbReference type="Pfam" id="PF00928">
    <property type="entry name" value="Adap_comp_sub"/>
    <property type="match status" value="1"/>
</dbReference>
<name>A0A8J6KK95_MICOH</name>
<evidence type="ECO:0000256" key="1">
    <source>
        <dbReference type="ARBA" id="ARBA00004277"/>
    </source>
</evidence>
<evidence type="ECO:0000256" key="2">
    <source>
        <dbReference type="ARBA" id="ARBA00005324"/>
    </source>
</evidence>
<dbReference type="GO" id="GO:0016192">
    <property type="term" value="P:vesicle-mediated transport"/>
    <property type="evidence" value="ECO:0007669"/>
    <property type="project" value="InterPro"/>
</dbReference>
<protein>
    <submittedName>
        <fullName evidence="8">AP-2 complex subunit mu</fullName>
    </submittedName>
</protein>